<organism evidence="1">
    <name type="scientific">bioreactor metagenome</name>
    <dbReference type="NCBI Taxonomy" id="1076179"/>
    <lineage>
        <taxon>unclassified sequences</taxon>
        <taxon>metagenomes</taxon>
        <taxon>ecological metagenomes</taxon>
    </lineage>
</organism>
<gene>
    <name evidence="1" type="ORF">SDC9_192130</name>
</gene>
<accession>A0A645HZU1</accession>
<name>A0A645HZU1_9ZZZZ</name>
<dbReference type="EMBL" id="VSSQ01103781">
    <property type="protein sequence ID" value="MPN44565.1"/>
    <property type="molecule type" value="Genomic_DNA"/>
</dbReference>
<proteinExistence type="predicted"/>
<evidence type="ECO:0000313" key="1">
    <source>
        <dbReference type="EMBL" id="MPN44565.1"/>
    </source>
</evidence>
<protein>
    <submittedName>
        <fullName evidence="1">Uncharacterized protein</fullName>
    </submittedName>
</protein>
<comment type="caution">
    <text evidence="1">The sequence shown here is derived from an EMBL/GenBank/DDBJ whole genome shotgun (WGS) entry which is preliminary data.</text>
</comment>
<dbReference type="AlphaFoldDB" id="A0A645HZU1"/>
<sequence>MTDKPNFNINTELLSRQSQESVSGQITRALKQANENLSDFILYEKAVLSQHMPSSDLPSASDMILDGKTRYNLSIQSGGMNLFISKGTPAKLSRSKLTVGTITAELNDGVAFQWTLKRNNFNTDELCILMRICEVC</sequence>
<reference evidence="1" key="1">
    <citation type="submission" date="2019-08" db="EMBL/GenBank/DDBJ databases">
        <authorList>
            <person name="Kucharzyk K."/>
            <person name="Murdoch R.W."/>
            <person name="Higgins S."/>
            <person name="Loffler F."/>
        </authorList>
    </citation>
    <scope>NUCLEOTIDE SEQUENCE</scope>
</reference>